<feature type="transmembrane region" description="Helical" evidence="1">
    <location>
        <begin position="68"/>
        <end position="90"/>
    </location>
</feature>
<name>A0A480AV24_9BURK</name>
<evidence type="ECO:0008006" key="4">
    <source>
        <dbReference type="Google" id="ProtNLM"/>
    </source>
</evidence>
<dbReference type="AlphaFoldDB" id="A0A480AV24"/>
<keyword evidence="1" id="KW-0472">Membrane</keyword>
<comment type="caution">
    <text evidence="2">The sequence shown here is derived from an EMBL/GenBank/DDBJ whole genome shotgun (WGS) entry which is preliminary data.</text>
</comment>
<dbReference type="RefSeq" id="WP_137734978.1">
    <property type="nucleotide sequence ID" value="NZ_BJCL01000015.1"/>
</dbReference>
<dbReference type="OrthoDB" id="8563484at2"/>
<keyword evidence="3" id="KW-1185">Reference proteome</keyword>
<evidence type="ECO:0000256" key="1">
    <source>
        <dbReference type="SAM" id="Phobius"/>
    </source>
</evidence>
<protein>
    <recommendedName>
        <fullName evidence="4">YggT family protein</fullName>
    </recommendedName>
</protein>
<keyword evidence="1" id="KW-1133">Transmembrane helix</keyword>
<proteinExistence type="predicted"/>
<feature type="transmembrane region" description="Helical" evidence="1">
    <location>
        <begin position="6"/>
        <end position="31"/>
    </location>
</feature>
<dbReference type="Proteomes" id="UP000301751">
    <property type="component" value="Unassembled WGS sequence"/>
</dbReference>
<gene>
    <name evidence="2" type="ORF">AQPW35_43420</name>
</gene>
<reference evidence="3" key="1">
    <citation type="submission" date="2019-03" db="EMBL/GenBank/DDBJ databases">
        <title>Aquabacterium pictum sp.nov., the first bacteriochlorophyll a-containing freshwater bacterium in the genus Aquabacterium of the class Betaproteobacteria.</title>
        <authorList>
            <person name="Hirose S."/>
            <person name="Tank M."/>
            <person name="Hara E."/>
            <person name="Tamaki H."/>
            <person name="Takaichi S."/>
            <person name="Haruta S."/>
            <person name="Hanada S."/>
        </authorList>
    </citation>
    <scope>NUCLEOTIDE SEQUENCE [LARGE SCALE GENOMIC DNA]</scope>
    <source>
        <strain evidence="3">W35</strain>
    </source>
</reference>
<organism evidence="2 3">
    <name type="scientific">Pseudaquabacterium pictum</name>
    <dbReference type="NCBI Taxonomy" id="2315236"/>
    <lineage>
        <taxon>Bacteria</taxon>
        <taxon>Pseudomonadati</taxon>
        <taxon>Pseudomonadota</taxon>
        <taxon>Betaproteobacteria</taxon>
        <taxon>Burkholderiales</taxon>
        <taxon>Sphaerotilaceae</taxon>
        <taxon>Pseudaquabacterium</taxon>
    </lineage>
</organism>
<feature type="transmembrane region" description="Helical" evidence="1">
    <location>
        <begin position="38"/>
        <end position="56"/>
    </location>
</feature>
<sequence>MLLFTLALKLIAEIALMALLGRGLLALLAGAGRQTNPFYRVLAVITNPFVQAARWVTPRQVLDQHVPLVAFLLMGMLWVATTVVKISLCLEAGVQTCR</sequence>
<accession>A0A480AV24</accession>
<evidence type="ECO:0000313" key="3">
    <source>
        <dbReference type="Proteomes" id="UP000301751"/>
    </source>
</evidence>
<evidence type="ECO:0000313" key="2">
    <source>
        <dbReference type="EMBL" id="GCL65261.1"/>
    </source>
</evidence>
<dbReference type="EMBL" id="BJCL01000015">
    <property type="protein sequence ID" value="GCL65261.1"/>
    <property type="molecule type" value="Genomic_DNA"/>
</dbReference>
<keyword evidence="1" id="KW-0812">Transmembrane</keyword>